<accession>A0A9C7Q3J8</accession>
<dbReference type="Gene3D" id="3.40.50.300">
    <property type="entry name" value="P-loop containing nucleotide triphosphate hydrolases"/>
    <property type="match status" value="1"/>
</dbReference>
<dbReference type="Proteomes" id="UP001061958">
    <property type="component" value="Unassembled WGS sequence"/>
</dbReference>
<protein>
    <recommendedName>
        <fullName evidence="3">Archaeal ATPase</fullName>
    </recommendedName>
</protein>
<dbReference type="AlphaFoldDB" id="A0A9C7Q3J8"/>
<proteinExistence type="predicted"/>
<keyword evidence="2" id="KW-1185">Reference proteome</keyword>
<evidence type="ECO:0000313" key="1">
    <source>
        <dbReference type="EMBL" id="GJQ15843.1"/>
    </source>
</evidence>
<dbReference type="EMBL" id="BQMJ01000075">
    <property type="protein sequence ID" value="GJQ15843.1"/>
    <property type="molecule type" value="Genomic_DNA"/>
</dbReference>
<evidence type="ECO:0000313" key="2">
    <source>
        <dbReference type="Proteomes" id="UP001061958"/>
    </source>
</evidence>
<reference evidence="1" key="2">
    <citation type="submission" date="2022-01" db="EMBL/GenBank/DDBJ databases">
        <authorList>
            <person name="Hirooka S."/>
            <person name="Miyagishima S.Y."/>
        </authorList>
    </citation>
    <scope>NUCLEOTIDE SEQUENCE</scope>
    <source>
        <strain evidence="1">NBRC 102759</strain>
    </source>
</reference>
<dbReference type="SUPFAM" id="SSF52540">
    <property type="entry name" value="P-loop containing nucleoside triphosphate hydrolases"/>
    <property type="match status" value="1"/>
</dbReference>
<comment type="caution">
    <text evidence="1">The sequence shown here is derived from an EMBL/GenBank/DDBJ whole genome shotgun (WGS) entry which is preliminary data.</text>
</comment>
<dbReference type="InterPro" id="IPR027417">
    <property type="entry name" value="P-loop_NTPase"/>
</dbReference>
<gene>
    <name evidence="1" type="ORF">GpartN1_g7634.t1</name>
</gene>
<name>A0A9C7Q3J8_9RHOD</name>
<sequence>MIFGDKWVPRDTFEPVVVGREEDAYLVTEELYELHNNRKQLKGQLSSTYYRLTIPFAPHMFGSGKTTFCINYLELIRRLSETSLSSFASDSSKKEFLDRLKDSAFLYVDLRELERTDPEERSLKWAIFYLLYQSACLRSGFEEPDPDECFEIFKLRTDMLIEKIREVLNMRTDQFLLVVFDEVGALDESYDEFDFERTQDGEVFPYNDFFEIVRELCNENNLFVIVVGKSEGLRIKNSVAFGPRVLLHFISLSPLNSSSIVEFLEKSHLEEQVQYRVCDILCSPSFSVNELAEALLDSTGGVPGLLTRSVNMLLNYVQTRGQPFMLKEECLSCMNEDSFQRICAEPFIQHISTSDEDKKSEFGILLMMALFHIPFKVYDELNSESYLFDASNEMGLYRYPIDQDTFQVLIPKVFVGNFEHLSSLSLLEKILLGSLKLEPVDCFFSSKCRVFEGIVAIRLILMLSSKVRNEFRELLCQLSAIFKEMKLPIREPLPLDYMRSVGVSESRSESNKKRKTYGSNEWNKIIQEALYFDRVYIPVDTNSHSPDIILKLQSPVDSKVLIVGVACKGRWNSERIGWSDIIEEAEKFLVPISNQVLSNAPDRNHCMLIVVGTKLSFNVANELGDQSRCFSSGMSIESESFTIPSNCELVILCERDVEMLIDKEVLNGLEKAFSSTDRPFLKNFGIDLLKRVRHSFLSWQ</sequence>
<evidence type="ECO:0008006" key="3">
    <source>
        <dbReference type="Google" id="ProtNLM"/>
    </source>
</evidence>
<reference evidence="1" key="1">
    <citation type="journal article" date="2022" name="Proc. Natl. Acad. Sci. U.S.A.">
        <title>Life cycle and functional genomics of the unicellular red alga Galdieria for elucidating algal and plant evolution and industrial use.</title>
        <authorList>
            <person name="Hirooka S."/>
            <person name="Itabashi T."/>
            <person name="Ichinose T.M."/>
            <person name="Onuma R."/>
            <person name="Fujiwara T."/>
            <person name="Yamashita S."/>
            <person name="Jong L.W."/>
            <person name="Tomita R."/>
            <person name="Iwane A.H."/>
            <person name="Miyagishima S.Y."/>
        </authorList>
    </citation>
    <scope>NUCLEOTIDE SEQUENCE</scope>
    <source>
        <strain evidence="1">NBRC 102759</strain>
    </source>
</reference>
<organism evidence="1 2">
    <name type="scientific">Galdieria partita</name>
    <dbReference type="NCBI Taxonomy" id="83374"/>
    <lineage>
        <taxon>Eukaryota</taxon>
        <taxon>Rhodophyta</taxon>
        <taxon>Bangiophyceae</taxon>
        <taxon>Galdieriales</taxon>
        <taxon>Galdieriaceae</taxon>
        <taxon>Galdieria</taxon>
    </lineage>
</organism>